<sequence length="212" mass="23341">MADLTILFPHSLLSASPASNISARYPHSANRFTYPNSVDVPASSRAPSPHGQQFNPSLLSPPQTSFHSAHRIRRARPTEEVCSPLAPEDDESLSDASEEDLDAAEFREASYTKSFRPFSYPSTPNLTEHISHPLFDLTRPPPPLFRPKTFWRNTRRSALTGPSYSPSSYLIRRSTFIAAGLTFDKPQADLSALGVELRVGTIVLVPSVALPL</sequence>
<comment type="caution">
    <text evidence="2">The sequence shown here is derived from an EMBL/GenBank/DDBJ whole genome shotgun (WGS) entry which is preliminary data.</text>
</comment>
<organism evidence="2 3">
    <name type="scientific">Phellinidium pouzarii</name>
    <dbReference type="NCBI Taxonomy" id="167371"/>
    <lineage>
        <taxon>Eukaryota</taxon>
        <taxon>Fungi</taxon>
        <taxon>Dikarya</taxon>
        <taxon>Basidiomycota</taxon>
        <taxon>Agaricomycotina</taxon>
        <taxon>Agaricomycetes</taxon>
        <taxon>Hymenochaetales</taxon>
        <taxon>Hymenochaetaceae</taxon>
        <taxon>Phellinidium</taxon>
    </lineage>
</organism>
<evidence type="ECO:0000313" key="2">
    <source>
        <dbReference type="EMBL" id="THH10232.1"/>
    </source>
</evidence>
<dbReference type="EMBL" id="SGPK01000041">
    <property type="protein sequence ID" value="THH10232.1"/>
    <property type="molecule type" value="Genomic_DNA"/>
</dbReference>
<evidence type="ECO:0000313" key="3">
    <source>
        <dbReference type="Proteomes" id="UP000308199"/>
    </source>
</evidence>
<evidence type="ECO:0000256" key="1">
    <source>
        <dbReference type="SAM" id="MobiDB-lite"/>
    </source>
</evidence>
<dbReference type="OrthoDB" id="3269515at2759"/>
<gene>
    <name evidence="2" type="ORF">EW145_g1452</name>
</gene>
<reference evidence="2 3" key="1">
    <citation type="submission" date="2019-02" db="EMBL/GenBank/DDBJ databases">
        <title>Genome sequencing of the rare red list fungi Phellinidium pouzarii.</title>
        <authorList>
            <person name="Buettner E."/>
            <person name="Kellner H."/>
        </authorList>
    </citation>
    <scope>NUCLEOTIDE SEQUENCE [LARGE SCALE GENOMIC DNA]</scope>
    <source>
        <strain evidence="2 3">DSM 108285</strain>
    </source>
</reference>
<feature type="compositionally biased region" description="Acidic residues" evidence="1">
    <location>
        <begin position="87"/>
        <end position="100"/>
    </location>
</feature>
<feature type="region of interest" description="Disordered" evidence="1">
    <location>
        <begin position="36"/>
        <end position="100"/>
    </location>
</feature>
<proteinExistence type="predicted"/>
<protein>
    <submittedName>
        <fullName evidence="2">Uncharacterized protein</fullName>
    </submittedName>
</protein>
<name>A0A4S4LEE2_9AGAM</name>
<feature type="compositionally biased region" description="Polar residues" evidence="1">
    <location>
        <begin position="50"/>
        <end position="67"/>
    </location>
</feature>
<accession>A0A4S4LEE2</accession>
<dbReference type="AlphaFoldDB" id="A0A4S4LEE2"/>
<dbReference type="Proteomes" id="UP000308199">
    <property type="component" value="Unassembled WGS sequence"/>
</dbReference>
<keyword evidence="3" id="KW-1185">Reference proteome</keyword>